<dbReference type="OrthoDB" id="4072855at2759"/>
<keyword evidence="5" id="KW-0539">Nucleus</keyword>
<organism evidence="7 8">
    <name type="scientific">Glutinoglossum americanum</name>
    <dbReference type="NCBI Taxonomy" id="1670608"/>
    <lineage>
        <taxon>Eukaryota</taxon>
        <taxon>Fungi</taxon>
        <taxon>Dikarya</taxon>
        <taxon>Ascomycota</taxon>
        <taxon>Pezizomycotina</taxon>
        <taxon>Geoglossomycetes</taxon>
        <taxon>Geoglossales</taxon>
        <taxon>Geoglossaceae</taxon>
        <taxon>Glutinoglossum</taxon>
    </lineage>
</organism>
<dbReference type="PANTHER" id="PTHR28081">
    <property type="entry name" value="DAMAGE-REGULATED IMPORT FACILITATOR 1-RELATED"/>
    <property type="match status" value="1"/>
</dbReference>
<dbReference type="AlphaFoldDB" id="A0A9P8L3H9"/>
<feature type="region of interest" description="Disordered" evidence="6">
    <location>
        <begin position="141"/>
        <end position="165"/>
    </location>
</feature>
<dbReference type="PANTHER" id="PTHR28081:SF1">
    <property type="entry name" value="DAMAGE-REGULATED IMPORT FACILITATOR 1"/>
    <property type="match status" value="1"/>
</dbReference>
<dbReference type="GO" id="GO:1990846">
    <property type="term" value="F:ribonucleoside-diphosphate reductase inhibitor activity"/>
    <property type="evidence" value="ECO:0007669"/>
    <property type="project" value="TreeGrafter"/>
</dbReference>
<reference evidence="7" key="1">
    <citation type="submission" date="2021-03" db="EMBL/GenBank/DDBJ databases">
        <title>Comparative genomics and phylogenomic investigation of the class Geoglossomycetes provide insights into ecological specialization and systematics.</title>
        <authorList>
            <person name="Melie T."/>
            <person name="Pirro S."/>
            <person name="Miller A.N."/>
            <person name="Quandt A."/>
        </authorList>
    </citation>
    <scope>NUCLEOTIDE SEQUENCE</scope>
    <source>
        <strain evidence="7">GBOQ0MN5Z8</strain>
    </source>
</reference>
<comment type="subcellular location">
    <subcellularLocation>
        <location evidence="2">Cytoplasm</location>
    </subcellularLocation>
    <subcellularLocation>
        <location evidence="1">Nucleus</location>
    </subcellularLocation>
</comment>
<dbReference type="EMBL" id="JAGHQL010000064">
    <property type="protein sequence ID" value="KAH0541961.1"/>
    <property type="molecule type" value="Genomic_DNA"/>
</dbReference>
<protein>
    <submittedName>
        <fullName evidence="7">Uncharacterized protein</fullName>
    </submittedName>
</protein>
<gene>
    <name evidence="7" type="ORF">FGG08_003593</name>
</gene>
<evidence type="ECO:0000256" key="1">
    <source>
        <dbReference type="ARBA" id="ARBA00004123"/>
    </source>
</evidence>
<evidence type="ECO:0000256" key="2">
    <source>
        <dbReference type="ARBA" id="ARBA00004496"/>
    </source>
</evidence>
<dbReference type="GO" id="GO:0008104">
    <property type="term" value="P:intracellular protein localization"/>
    <property type="evidence" value="ECO:0007669"/>
    <property type="project" value="TreeGrafter"/>
</dbReference>
<evidence type="ECO:0000313" key="8">
    <source>
        <dbReference type="Proteomes" id="UP000698800"/>
    </source>
</evidence>
<evidence type="ECO:0000256" key="5">
    <source>
        <dbReference type="ARBA" id="ARBA00023242"/>
    </source>
</evidence>
<accession>A0A9P8L3H9</accession>
<dbReference type="GO" id="GO:0005634">
    <property type="term" value="C:nucleus"/>
    <property type="evidence" value="ECO:0007669"/>
    <property type="project" value="UniProtKB-SubCell"/>
</dbReference>
<dbReference type="Pfam" id="PF08591">
    <property type="entry name" value="RNR_inhib"/>
    <property type="match status" value="1"/>
</dbReference>
<feature type="compositionally biased region" description="Polar residues" evidence="6">
    <location>
        <begin position="146"/>
        <end position="160"/>
    </location>
</feature>
<evidence type="ECO:0000256" key="3">
    <source>
        <dbReference type="ARBA" id="ARBA00005459"/>
    </source>
</evidence>
<dbReference type="GO" id="GO:0005737">
    <property type="term" value="C:cytoplasm"/>
    <property type="evidence" value="ECO:0007669"/>
    <property type="project" value="UniProtKB-SubCell"/>
</dbReference>
<evidence type="ECO:0000256" key="4">
    <source>
        <dbReference type="ARBA" id="ARBA00022490"/>
    </source>
</evidence>
<dbReference type="InterPro" id="IPR013900">
    <property type="entry name" value="RNR_inhibitor"/>
</dbReference>
<evidence type="ECO:0000313" key="7">
    <source>
        <dbReference type="EMBL" id="KAH0541961.1"/>
    </source>
</evidence>
<comment type="caution">
    <text evidence="7">The sequence shown here is derived from an EMBL/GenBank/DDBJ whole genome shotgun (WGS) entry which is preliminary data.</text>
</comment>
<keyword evidence="4" id="KW-0963">Cytoplasm</keyword>
<comment type="similarity">
    <text evidence="3">Belongs to the DIF1/spd1 family.</text>
</comment>
<keyword evidence="8" id="KW-1185">Reference proteome</keyword>
<proteinExistence type="inferred from homology"/>
<dbReference type="Proteomes" id="UP000698800">
    <property type="component" value="Unassembled WGS sequence"/>
</dbReference>
<name>A0A9P8L3H9_9PEZI</name>
<sequence length="286" mass="31087">MPASGRQAKRPFQASITSYFPITQSTSLSPSQPIYAQCTPPLPAAIQSSLLNVGMRIRKSVPEGYKTGTYCGLDAVADGSSSPHTIGGAFVGEDITDRRLAELTPYCGIMKVGGYALQRNDSDRKSASLGREISEAFDSNRFDFPSGSQDSTISTLSTESMPPVPRTVNLHKRRLEDESEYEIGESPLSPFIYEDSTPPPASLPNYSVSQISVTNINLSRPLAQPRSRKRAHQIAISRAAKSYTENEENMEMGMGAPIAQCGDDFDEADFLLPYSWGAVEVEMTGI</sequence>
<evidence type="ECO:0000256" key="6">
    <source>
        <dbReference type="SAM" id="MobiDB-lite"/>
    </source>
</evidence>